<dbReference type="InterPro" id="IPR038765">
    <property type="entry name" value="Papain-like_cys_pep_sf"/>
</dbReference>
<evidence type="ECO:0000256" key="3">
    <source>
        <dbReference type="SAM" id="MobiDB-lite"/>
    </source>
</evidence>
<dbReference type="SMART" id="SM00326">
    <property type="entry name" value="SH3"/>
    <property type="match status" value="1"/>
</dbReference>
<feature type="compositionally biased region" description="Polar residues" evidence="3">
    <location>
        <begin position="440"/>
        <end position="455"/>
    </location>
</feature>
<keyword evidence="1 2" id="KW-0728">SH3 domain</keyword>
<dbReference type="PROSITE" id="PS50002">
    <property type="entry name" value="SH3"/>
    <property type="match status" value="1"/>
</dbReference>
<dbReference type="GO" id="GO:0110085">
    <property type="term" value="C:mitotic actomyosin contractile ring"/>
    <property type="evidence" value="ECO:0007669"/>
    <property type="project" value="TreeGrafter"/>
</dbReference>
<dbReference type="InterPro" id="IPR035553">
    <property type="entry name" value="Cyk3_SH3"/>
</dbReference>
<proteinExistence type="predicted"/>
<feature type="region of interest" description="Disordered" evidence="3">
    <location>
        <begin position="551"/>
        <end position="587"/>
    </location>
</feature>
<dbReference type="AlphaFoldDB" id="A0A6G1HD83"/>
<dbReference type="SUPFAM" id="SSF54001">
    <property type="entry name" value="Cysteine proteinases"/>
    <property type="match status" value="1"/>
</dbReference>
<sequence>MAPAAPDLPQRFPCWCRAVYSWGGEEKKDLGFIEGDLIECLNAGDGSWWMGRLKRDKRAVGLFPSNFVELLPEDYAPASRAPSPLLPEKGGGNISRAASPNPPPQKSKSAFRKPFQAYSAPRSPNPEAAARERMQKSGSLLQNPHGSVSKHRPYSAMKRSSNERSSGESIESPSIPQPAQFSKFRAISPAPRSSNTNLRTHYSMTSPRPASQLRSHSPNPIHQYSMDSRAASPVPPNDPWNRNSRAPSPNPDFDMGDSPPPPAPPPHRVAYNPSRAPSPQPMHQDAGYYSRDLTPEPRSAVSDDPTRTGLTPSPLTHAMNDVMSSLHDMGLSGRSPTPEQPATPPHVWSPDAYDEMYSATVVRKHRANTALGINSHQDSGYGTEEIADDSFGLQDTGGPGDSYVQKMERRLREMQQQQLQQEHSDIDRGPVPPRKDSPFQLKSQGSQNNAFAQRQGSHKTLKNRKSAYELGKQVLGRTFTTKTNATQQSSSTEASNQTSSTNHTLMSGASAGQISATSAGSMYRHRWKLNSGKDGSSRPFSVAEIREKASSRLGFGPSRPGSPQTGLSGPSYHSSHASVSRADTSQGDYADASGGLLGGLSAPSSPKKRGLLKRFVDNAKAGAATARSTVSSQGFYASSRPASRMQQNNRTMVPDGITAIAGGLAVPNQTGSTNSAARDMGLGGGSDWVQVRRDVNRSNSLSKNERDERMERCHMNDLPVINPVDVLWQNTEGDEGLDGLPVSEPTDFIGLCNLALVDKSARFVSNLPPLTTPASLAQSYVCRPYRSDVQRLRAIFTWVSERITWEEDFEGEIDSRRTIETLRACSEEIAVLVSEMCAAVGIHSEIVRGHLKLPSELLDIGMDLDAAARPNHWWNSVIIDGEWRVMDCGLSNPTHPQRAQYSSAGPSVAESWWFLARPSEICYTHIPLLPEQQHLVPALPHDVLMALPIASPPYFKNQLAMAGYDTSLLQLENLEMAHIKFETPEDVEAIAEVEVKSFQRDADGDYFESGETVTKPALCQAEWYGGRKRWVVKGVLPGDEGRGLLKVYAGKRGLMHSASKNPHPLAIILPLTHAGQNPPFDFLTRHPTPHASRNDIYCIQPQCARLVVNNTFVFSVRQHPNTLNASPSVGTGSFAVSVGPGATGRTSRAGAASPMMQRPGSAMSVSSNMVSATGSNYSGSGSNPSTSSTGGMGMGAKPAKLAVQSPSGKIIRLTRKSEVTATSSGREEEADGTVWETIIKVSERGGWRGLVLADRSAKWCVWAEWVCV</sequence>
<dbReference type="FunFam" id="3.10.620.30:FF:000005">
    <property type="entry name" value="SH3 domain protein (Cyk3), putative"/>
    <property type="match status" value="1"/>
</dbReference>
<feature type="compositionally biased region" description="Low complexity" evidence="3">
    <location>
        <begin position="1140"/>
        <end position="1153"/>
    </location>
</feature>
<dbReference type="SMART" id="SM00460">
    <property type="entry name" value="TGc"/>
    <property type="match status" value="1"/>
</dbReference>
<evidence type="ECO:0000256" key="2">
    <source>
        <dbReference type="PROSITE-ProRule" id="PRU00192"/>
    </source>
</evidence>
<accession>A0A6G1HD83</accession>
<dbReference type="CDD" id="cd11889">
    <property type="entry name" value="SH3_Cyk3p-like"/>
    <property type="match status" value="1"/>
</dbReference>
<dbReference type="InterPro" id="IPR056409">
    <property type="entry name" value="Ig_CYK3_C"/>
</dbReference>
<feature type="compositionally biased region" description="Pro residues" evidence="3">
    <location>
        <begin position="258"/>
        <end position="267"/>
    </location>
</feature>
<dbReference type="OrthoDB" id="6129702at2759"/>
<feature type="region of interest" description="Disordered" evidence="3">
    <location>
        <begin position="375"/>
        <end position="464"/>
    </location>
</feature>
<organism evidence="5 6">
    <name type="scientific">Aulographum hederae CBS 113979</name>
    <dbReference type="NCBI Taxonomy" id="1176131"/>
    <lineage>
        <taxon>Eukaryota</taxon>
        <taxon>Fungi</taxon>
        <taxon>Dikarya</taxon>
        <taxon>Ascomycota</taxon>
        <taxon>Pezizomycotina</taxon>
        <taxon>Dothideomycetes</taxon>
        <taxon>Pleosporomycetidae</taxon>
        <taxon>Aulographales</taxon>
        <taxon>Aulographaceae</taxon>
    </lineage>
</organism>
<dbReference type="SUPFAM" id="SSF50044">
    <property type="entry name" value="SH3-domain"/>
    <property type="match status" value="1"/>
</dbReference>
<evidence type="ECO:0000313" key="6">
    <source>
        <dbReference type="Proteomes" id="UP000800041"/>
    </source>
</evidence>
<dbReference type="InterPro" id="IPR002931">
    <property type="entry name" value="Transglutaminase-like"/>
</dbReference>
<feature type="compositionally biased region" description="Low complexity" evidence="3">
    <location>
        <begin position="1174"/>
        <end position="1189"/>
    </location>
</feature>
<feature type="domain" description="SH3" evidence="4">
    <location>
        <begin position="11"/>
        <end position="73"/>
    </location>
</feature>
<feature type="compositionally biased region" description="Low complexity" evidence="3">
    <location>
        <begin position="483"/>
        <end position="502"/>
    </location>
</feature>
<dbReference type="Gene3D" id="3.10.620.30">
    <property type="match status" value="1"/>
</dbReference>
<dbReference type="InterPro" id="IPR052557">
    <property type="entry name" value="CAP/Cytokinesis_protein"/>
</dbReference>
<feature type="compositionally biased region" description="Polar residues" evidence="3">
    <location>
        <begin position="191"/>
        <end position="226"/>
    </location>
</feature>
<dbReference type="Proteomes" id="UP000800041">
    <property type="component" value="Unassembled WGS sequence"/>
</dbReference>
<feature type="compositionally biased region" description="Polar residues" evidence="3">
    <location>
        <begin position="136"/>
        <end position="146"/>
    </location>
</feature>
<evidence type="ECO:0000313" key="5">
    <source>
        <dbReference type="EMBL" id="KAF1991193.1"/>
    </source>
</evidence>
<dbReference type="PANTHER" id="PTHR46333">
    <property type="entry name" value="CYTOKINESIS PROTEIN 3"/>
    <property type="match status" value="1"/>
</dbReference>
<feature type="region of interest" description="Disordered" evidence="3">
    <location>
        <begin position="81"/>
        <end position="315"/>
    </location>
</feature>
<feature type="compositionally biased region" description="Basic and acidic residues" evidence="3">
    <location>
        <begin position="422"/>
        <end position="437"/>
    </location>
</feature>
<dbReference type="Pfam" id="PF24584">
    <property type="entry name" value="Ig_CYK3_C"/>
    <property type="match status" value="2"/>
</dbReference>
<dbReference type="FunFam" id="2.30.30.40:FF:000168">
    <property type="entry name" value="SH3 domain protein (Cyk3)"/>
    <property type="match status" value="1"/>
</dbReference>
<dbReference type="GO" id="GO:0140278">
    <property type="term" value="P:mitotic division septum assembly"/>
    <property type="evidence" value="ECO:0007669"/>
    <property type="project" value="TreeGrafter"/>
</dbReference>
<name>A0A6G1HD83_9PEZI</name>
<feature type="region of interest" description="Disordered" evidence="3">
    <location>
        <begin position="1174"/>
        <end position="1198"/>
    </location>
</feature>
<dbReference type="InterPro" id="IPR036028">
    <property type="entry name" value="SH3-like_dom_sf"/>
</dbReference>
<feature type="region of interest" description="Disordered" evidence="3">
    <location>
        <begin position="480"/>
        <end position="505"/>
    </location>
</feature>
<reference evidence="5" key="1">
    <citation type="journal article" date="2020" name="Stud. Mycol.">
        <title>101 Dothideomycetes genomes: a test case for predicting lifestyles and emergence of pathogens.</title>
        <authorList>
            <person name="Haridas S."/>
            <person name="Albert R."/>
            <person name="Binder M."/>
            <person name="Bloem J."/>
            <person name="Labutti K."/>
            <person name="Salamov A."/>
            <person name="Andreopoulos B."/>
            <person name="Baker S."/>
            <person name="Barry K."/>
            <person name="Bills G."/>
            <person name="Bluhm B."/>
            <person name="Cannon C."/>
            <person name="Castanera R."/>
            <person name="Culley D."/>
            <person name="Daum C."/>
            <person name="Ezra D."/>
            <person name="Gonzalez J."/>
            <person name="Henrissat B."/>
            <person name="Kuo A."/>
            <person name="Liang C."/>
            <person name="Lipzen A."/>
            <person name="Lutzoni F."/>
            <person name="Magnuson J."/>
            <person name="Mondo S."/>
            <person name="Nolan M."/>
            <person name="Ohm R."/>
            <person name="Pangilinan J."/>
            <person name="Park H.-J."/>
            <person name="Ramirez L."/>
            <person name="Alfaro M."/>
            <person name="Sun H."/>
            <person name="Tritt A."/>
            <person name="Yoshinaga Y."/>
            <person name="Zwiers L.-H."/>
            <person name="Turgeon B."/>
            <person name="Goodwin S."/>
            <person name="Spatafora J."/>
            <person name="Crous P."/>
            <person name="Grigoriev I."/>
        </authorList>
    </citation>
    <scope>NUCLEOTIDE SEQUENCE</scope>
    <source>
        <strain evidence="5">CBS 113979</strain>
    </source>
</reference>
<evidence type="ECO:0000259" key="4">
    <source>
        <dbReference type="PROSITE" id="PS50002"/>
    </source>
</evidence>
<keyword evidence="6" id="KW-1185">Reference proteome</keyword>
<feature type="compositionally biased region" description="Polar residues" evidence="3">
    <location>
        <begin position="561"/>
        <end position="587"/>
    </location>
</feature>
<feature type="region of interest" description="Disordered" evidence="3">
    <location>
        <begin position="1140"/>
        <end position="1162"/>
    </location>
</feature>
<dbReference type="InterPro" id="IPR001452">
    <property type="entry name" value="SH3_domain"/>
</dbReference>
<dbReference type="Gene3D" id="2.30.30.40">
    <property type="entry name" value="SH3 Domains"/>
    <property type="match status" value="1"/>
</dbReference>
<gene>
    <name evidence="5" type="ORF">K402DRAFT_450813</name>
</gene>
<dbReference type="EMBL" id="ML977140">
    <property type="protein sequence ID" value="KAF1991193.1"/>
    <property type="molecule type" value="Genomic_DNA"/>
</dbReference>
<protein>
    <recommendedName>
        <fullName evidence="4">SH3 domain-containing protein</fullName>
    </recommendedName>
</protein>
<dbReference type="Pfam" id="PF01841">
    <property type="entry name" value="Transglut_core"/>
    <property type="match status" value="1"/>
</dbReference>
<dbReference type="PANTHER" id="PTHR46333:SF2">
    <property type="entry name" value="CYTOKINESIS PROTEIN 3"/>
    <property type="match status" value="1"/>
</dbReference>
<dbReference type="Pfam" id="PF07653">
    <property type="entry name" value="SH3_2"/>
    <property type="match status" value="1"/>
</dbReference>
<evidence type="ECO:0000256" key="1">
    <source>
        <dbReference type="ARBA" id="ARBA00022443"/>
    </source>
</evidence>